<comment type="caution">
    <text evidence="2">The sequence shown here is derived from an EMBL/GenBank/DDBJ whole genome shotgun (WGS) entry which is preliminary data.</text>
</comment>
<organism evidence="2 3">
    <name type="scientific">Litorilinea aerophila</name>
    <dbReference type="NCBI Taxonomy" id="1204385"/>
    <lineage>
        <taxon>Bacteria</taxon>
        <taxon>Bacillati</taxon>
        <taxon>Chloroflexota</taxon>
        <taxon>Caldilineae</taxon>
        <taxon>Caldilineales</taxon>
        <taxon>Caldilineaceae</taxon>
        <taxon>Litorilinea</taxon>
    </lineage>
</organism>
<proteinExistence type="predicted"/>
<protein>
    <submittedName>
        <fullName evidence="2">MarR family transcriptional regulator</fullName>
    </submittedName>
</protein>
<dbReference type="PANTHER" id="PTHR33164">
    <property type="entry name" value="TRANSCRIPTIONAL REGULATOR, MARR FAMILY"/>
    <property type="match status" value="1"/>
</dbReference>
<dbReference type="PROSITE" id="PS50995">
    <property type="entry name" value="HTH_MARR_2"/>
    <property type="match status" value="1"/>
</dbReference>
<dbReference type="GO" id="GO:0006950">
    <property type="term" value="P:response to stress"/>
    <property type="evidence" value="ECO:0007669"/>
    <property type="project" value="TreeGrafter"/>
</dbReference>
<dbReference type="InParanoid" id="A0A540VDJ6"/>
<dbReference type="SUPFAM" id="SSF46785">
    <property type="entry name" value="Winged helix' DNA-binding domain"/>
    <property type="match status" value="1"/>
</dbReference>
<dbReference type="AlphaFoldDB" id="A0A540VDJ6"/>
<dbReference type="InterPro" id="IPR000835">
    <property type="entry name" value="HTH_MarR-typ"/>
</dbReference>
<feature type="domain" description="HTH marR-type" evidence="1">
    <location>
        <begin position="1"/>
        <end position="140"/>
    </location>
</feature>
<dbReference type="RefSeq" id="WP_141610882.1">
    <property type="nucleotide sequence ID" value="NZ_VIGC02000019.1"/>
</dbReference>
<dbReference type="InterPro" id="IPR039422">
    <property type="entry name" value="MarR/SlyA-like"/>
</dbReference>
<evidence type="ECO:0000313" key="2">
    <source>
        <dbReference type="EMBL" id="TQE94840.1"/>
    </source>
</evidence>
<dbReference type="PANTHER" id="PTHR33164:SF43">
    <property type="entry name" value="HTH-TYPE TRANSCRIPTIONAL REPRESSOR YETL"/>
    <property type="match status" value="1"/>
</dbReference>
<dbReference type="InterPro" id="IPR036388">
    <property type="entry name" value="WH-like_DNA-bd_sf"/>
</dbReference>
<accession>A0A540VDJ6</accession>
<dbReference type="Proteomes" id="UP000317371">
    <property type="component" value="Unassembled WGS sequence"/>
</dbReference>
<keyword evidence="3" id="KW-1185">Reference proteome</keyword>
<dbReference type="Gene3D" id="1.10.10.10">
    <property type="entry name" value="Winged helix-like DNA-binding domain superfamily/Winged helix DNA-binding domain"/>
    <property type="match status" value="1"/>
</dbReference>
<evidence type="ECO:0000313" key="3">
    <source>
        <dbReference type="Proteomes" id="UP000317371"/>
    </source>
</evidence>
<name>A0A540VDJ6_9CHLR</name>
<dbReference type="EMBL" id="VIGC01000019">
    <property type="protein sequence ID" value="TQE94840.1"/>
    <property type="molecule type" value="Genomic_DNA"/>
</dbReference>
<gene>
    <name evidence="2" type="ORF">FKZ61_14575</name>
</gene>
<reference evidence="2 3" key="1">
    <citation type="submission" date="2019-06" db="EMBL/GenBank/DDBJ databases">
        <title>Genome sequence of Litorilinea aerophila BAA-2444.</title>
        <authorList>
            <person name="Maclea K.S."/>
            <person name="Maurais E.G."/>
            <person name="Iannazzi L.C."/>
        </authorList>
    </citation>
    <scope>NUCLEOTIDE SEQUENCE [LARGE SCALE GENOMIC DNA]</scope>
    <source>
        <strain evidence="2 3">ATCC BAA-2444</strain>
    </source>
</reference>
<dbReference type="GO" id="GO:0003700">
    <property type="term" value="F:DNA-binding transcription factor activity"/>
    <property type="evidence" value="ECO:0007669"/>
    <property type="project" value="InterPro"/>
</dbReference>
<dbReference type="FunCoup" id="A0A540VDJ6">
    <property type="interactions" value="1"/>
</dbReference>
<sequence>MDTPPQELASEAIHKFLILNRYLRQYARQVTEHGVRPREFSVLRFLLESGPATVGQVQEYLYRSASVASTVIAQLEADGYVTRTRSPEDNRVVIVELTPAGREIAQKAPMGGIPLLRRRLGTLPPERLQMINQALDDIMRLMEVQELE</sequence>
<dbReference type="OrthoDB" id="6400170at2"/>
<dbReference type="InterPro" id="IPR036390">
    <property type="entry name" value="WH_DNA-bd_sf"/>
</dbReference>
<dbReference type="SMART" id="SM00347">
    <property type="entry name" value="HTH_MARR"/>
    <property type="match status" value="1"/>
</dbReference>
<evidence type="ECO:0000259" key="1">
    <source>
        <dbReference type="PROSITE" id="PS50995"/>
    </source>
</evidence>
<dbReference type="Pfam" id="PF12802">
    <property type="entry name" value="MarR_2"/>
    <property type="match status" value="1"/>
</dbReference>